<name>L0AZM2_THEEQ</name>
<comment type="similarity">
    <text evidence="2">Belongs to the EMC6 family.</text>
</comment>
<sequence>MLKAIASRSRYELELSRRQDRDDNLIKYNLHLLSLQRSTSSIIIGIVVGILNLSSLLGIATYIAFNGLSGLFVCMNINYKTSDYFVKGNSPFFHNLFVDSLVSFKPLNHTNPQLFFLFWIISYDFCHIFLL</sequence>
<dbReference type="GO" id="GO:0072546">
    <property type="term" value="C:EMC complex"/>
    <property type="evidence" value="ECO:0007669"/>
    <property type="project" value="InterPro"/>
</dbReference>
<evidence type="ECO:0000256" key="7">
    <source>
        <dbReference type="ARBA" id="ARBA00023136"/>
    </source>
</evidence>
<evidence type="ECO:0000256" key="6">
    <source>
        <dbReference type="ARBA" id="ARBA00022989"/>
    </source>
</evidence>
<dbReference type="Pfam" id="PF07019">
    <property type="entry name" value="EMC6"/>
    <property type="match status" value="1"/>
</dbReference>
<comment type="subcellular location">
    <subcellularLocation>
        <location evidence="1">Endoplasmic reticulum membrane</location>
        <topology evidence="1">Multi-pass membrane protein</topology>
    </subcellularLocation>
</comment>
<dbReference type="GO" id="GO:0034975">
    <property type="term" value="P:protein folding in endoplasmic reticulum"/>
    <property type="evidence" value="ECO:0007669"/>
    <property type="project" value="TreeGrafter"/>
</dbReference>
<dbReference type="VEuPathDB" id="PiroplasmaDB:BEWA_032940"/>
<keyword evidence="10" id="KW-1185">Reference proteome</keyword>
<feature type="transmembrane region" description="Helical" evidence="8">
    <location>
        <begin position="113"/>
        <end position="130"/>
    </location>
</feature>
<gene>
    <name evidence="9" type="ORF">BEWA_032940</name>
</gene>
<keyword evidence="7 8" id="KW-0472">Membrane</keyword>
<organism evidence="9 10">
    <name type="scientific">Theileria equi strain WA</name>
    <dbReference type="NCBI Taxonomy" id="1537102"/>
    <lineage>
        <taxon>Eukaryota</taxon>
        <taxon>Sar</taxon>
        <taxon>Alveolata</taxon>
        <taxon>Apicomplexa</taxon>
        <taxon>Aconoidasida</taxon>
        <taxon>Piroplasmida</taxon>
        <taxon>Theileriidae</taxon>
        <taxon>Theileria</taxon>
    </lineage>
</organism>
<dbReference type="RefSeq" id="XP_004830107.1">
    <property type="nucleotide sequence ID" value="XM_004830050.1"/>
</dbReference>
<dbReference type="Proteomes" id="UP000031512">
    <property type="component" value="Chromosome 1"/>
</dbReference>
<reference evidence="9 10" key="1">
    <citation type="journal article" date="2012" name="BMC Genomics">
        <title>Comparative genomic analysis and phylogenetic position of Theileria equi.</title>
        <authorList>
            <person name="Kappmeyer L.S."/>
            <person name="Thiagarajan M."/>
            <person name="Herndon D.R."/>
            <person name="Ramsay J.D."/>
            <person name="Caler E."/>
            <person name="Djikeng A."/>
            <person name="Gillespie J.J."/>
            <person name="Lau A.O."/>
            <person name="Roalson E.H."/>
            <person name="Silva J.C."/>
            <person name="Silva M.G."/>
            <person name="Suarez C.E."/>
            <person name="Ueti M.W."/>
            <person name="Nene V.M."/>
            <person name="Mealey R.H."/>
            <person name="Knowles D.P."/>
            <person name="Brayton K.A."/>
        </authorList>
    </citation>
    <scope>NUCLEOTIDE SEQUENCE [LARGE SCALE GENOMIC DNA]</scope>
    <source>
        <strain evidence="9 10">WA</strain>
    </source>
</reference>
<dbReference type="GeneID" id="15803472"/>
<proteinExistence type="inferred from homology"/>
<dbReference type="GO" id="GO:0000045">
    <property type="term" value="P:autophagosome assembly"/>
    <property type="evidence" value="ECO:0007669"/>
    <property type="project" value="TreeGrafter"/>
</dbReference>
<accession>L0AZM2</accession>
<dbReference type="InterPro" id="IPR029008">
    <property type="entry name" value="EMC6-like"/>
</dbReference>
<keyword evidence="4 8" id="KW-0812">Transmembrane</keyword>
<evidence type="ECO:0000256" key="5">
    <source>
        <dbReference type="ARBA" id="ARBA00022824"/>
    </source>
</evidence>
<dbReference type="KEGG" id="beq:BEWA_032940"/>
<protein>
    <recommendedName>
        <fullName evidence="3">ER membrane protein complex subunit 6</fullName>
    </recommendedName>
</protein>
<dbReference type="PANTHER" id="PTHR20994:SF0">
    <property type="entry name" value="ER MEMBRANE PROTEIN COMPLEX SUBUNIT 6"/>
    <property type="match status" value="1"/>
</dbReference>
<feature type="transmembrane region" description="Helical" evidence="8">
    <location>
        <begin position="42"/>
        <end position="65"/>
    </location>
</feature>
<dbReference type="AlphaFoldDB" id="L0AZM2"/>
<evidence type="ECO:0000256" key="1">
    <source>
        <dbReference type="ARBA" id="ARBA00004477"/>
    </source>
</evidence>
<evidence type="ECO:0000256" key="4">
    <source>
        <dbReference type="ARBA" id="ARBA00022692"/>
    </source>
</evidence>
<evidence type="ECO:0000256" key="2">
    <source>
        <dbReference type="ARBA" id="ARBA00009436"/>
    </source>
</evidence>
<keyword evidence="5" id="KW-0256">Endoplasmic reticulum</keyword>
<evidence type="ECO:0000256" key="8">
    <source>
        <dbReference type="SAM" id="Phobius"/>
    </source>
</evidence>
<dbReference type="PANTHER" id="PTHR20994">
    <property type="entry name" value="ER MEMBRANE PROTEIN COMPLEX SUBUNIT 6"/>
    <property type="match status" value="1"/>
</dbReference>
<evidence type="ECO:0000313" key="10">
    <source>
        <dbReference type="Proteomes" id="UP000031512"/>
    </source>
</evidence>
<keyword evidence="6 8" id="KW-1133">Transmembrane helix</keyword>
<dbReference type="EMBL" id="CP001669">
    <property type="protein sequence ID" value="AFZ80441.1"/>
    <property type="molecule type" value="Genomic_DNA"/>
</dbReference>
<evidence type="ECO:0000256" key="3">
    <source>
        <dbReference type="ARBA" id="ARBA00020827"/>
    </source>
</evidence>
<dbReference type="InterPro" id="IPR008504">
    <property type="entry name" value="Emc6"/>
</dbReference>
<evidence type="ECO:0000313" key="9">
    <source>
        <dbReference type="EMBL" id="AFZ80441.1"/>
    </source>
</evidence>